<dbReference type="Pfam" id="PF07690">
    <property type="entry name" value="MFS_1"/>
    <property type="match status" value="1"/>
</dbReference>
<sequence>MELSRQLQSRPVGNAKKWLLLTGISLGYFLVLLDTTIVNVALPAIQRDLGSGITGLQWVVNAYTVIFAGLLLSMGVFADRFGAKRVFLAGLAIFAVVSVISSAAHSLPSLIVSRALLGVGGAALTPASLALLSHAYPAPAERARALGIWAAITGTAMAGGPVVGGLLVDTLGWRSIFMLNVPVTLFSFIIVLFFTSETKRNIRQRITIITQLCAIFVIAALCFALMEGETYGWQSPVILGAFGLVLAGAGLFYYAEKNNRQRLFPPGMFRDSTVSVGMIAGMLINIGLSGFLFIMPLFYQHIKGFSAHHTGLALLPMMIPLAFNPIVTGRLVARFGPRVPVVIGFGLGAAGMLLQSWTDVQTSYGVTILSLLLNGFGISLTIPAIVAAVISAAPKELGGTASGALNASRQIGATLGVVLFGLMISSSRTFVSGMHLAMGAAALFFVCGGILSYRFMGGRK</sequence>
<keyword evidence="4" id="KW-1003">Cell membrane</keyword>
<comment type="similarity">
    <text evidence="2">Belongs to the major facilitator superfamily. EmrB family.</text>
</comment>
<dbReference type="CDD" id="cd17321">
    <property type="entry name" value="MFS_MMR_MDR_like"/>
    <property type="match status" value="1"/>
</dbReference>
<organism evidence="10 11">
    <name type="scientific">Paenibacillus curdlanolyticus YK9</name>
    <dbReference type="NCBI Taxonomy" id="717606"/>
    <lineage>
        <taxon>Bacteria</taxon>
        <taxon>Bacillati</taxon>
        <taxon>Bacillota</taxon>
        <taxon>Bacilli</taxon>
        <taxon>Bacillales</taxon>
        <taxon>Paenibacillaceae</taxon>
        <taxon>Paenibacillus</taxon>
    </lineage>
</organism>
<protein>
    <submittedName>
        <fullName evidence="10">Major facilitator superfamily MFS_1</fullName>
    </submittedName>
</protein>
<evidence type="ECO:0000256" key="5">
    <source>
        <dbReference type="ARBA" id="ARBA00022692"/>
    </source>
</evidence>
<keyword evidence="11" id="KW-1185">Reference proteome</keyword>
<feature type="transmembrane region" description="Helical" evidence="8">
    <location>
        <begin position="173"/>
        <end position="194"/>
    </location>
</feature>
<feature type="transmembrane region" description="Helical" evidence="8">
    <location>
        <begin position="58"/>
        <end position="78"/>
    </location>
</feature>
<keyword evidence="3" id="KW-0813">Transport</keyword>
<dbReference type="Gene3D" id="1.20.1250.20">
    <property type="entry name" value="MFS general substrate transporter like domains"/>
    <property type="match status" value="1"/>
</dbReference>
<feature type="transmembrane region" description="Helical" evidence="8">
    <location>
        <begin position="305"/>
        <end position="327"/>
    </location>
</feature>
<proteinExistence type="inferred from homology"/>
<dbReference type="eggNOG" id="COG0477">
    <property type="taxonomic scope" value="Bacteria"/>
</dbReference>
<feature type="transmembrane region" description="Helical" evidence="8">
    <location>
        <begin position="18"/>
        <end position="38"/>
    </location>
</feature>
<evidence type="ECO:0000256" key="3">
    <source>
        <dbReference type="ARBA" id="ARBA00022448"/>
    </source>
</evidence>
<dbReference type="EMBL" id="AEDD01000002">
    <property type="protein sequence ID" value="EFM12294.1"/>
    <property type="molecule type" value="Genomic_DNA"/>
</dbReference>
<dbReference type="InterPro" id="IPR036259">
    <property type="entry name" value="MFS_trans_sf"/>
</dbReference>
<dbReference type="InterPro" id="IPR020846">
    <property type="entry name" value="MFS_dom"/>
</dbReference>
<feature type="transmembrane region" description="Helical" evidence="8">
    <location>
        <begin position="111"/>
        <end position="133"/>
    </location>
</feature>
<dbReference type="GO" id="GO:0005886">
    <property type="term" value="C:plasma membrane"/>
    <property type="evidence" value="ECO:0007669"/>
    <property type="project" value="UniProtKB-SubCell"/>
</dbReference>
<evidence type="ECO:0000256" key="7">
    <source>
        <dbReference type="ARBA" id="ARBA00023136"/>
    </source>
</evidence>
<dbReference type="InterPro" id="IPR011701">
    <property type="entry name" value="MFS"/>
</dbReference>
<comment type="subcellular location">
    <subcellularLocation>
        <location evidence="1">Cell membrane</location>
        <topology evidence="1">Multi-pass membrane protein</topology>
    </subcellularLocation>
</comment>
<dbReference type="Proteomes" id="UP000005387">
    <property type="component" value="Unassembled WGS sequence"/>
</dbReference>
<evidence type="ECO:0000256" key="8">
    <source>
        <dbReference type="SAM" id="Phobius"/>
    </source>
</evidence>
<accession>E0I5Q2</accession>
<dbReference type="AlphaFoldDB" id="E0I5Q2"/>
<dbReference type="GO" id="GO:0022857">
    <property type="term" value="F:transmembrane transporter activity"/>
    <property type="evidence" value="ECO:0007669"/>
    <property type="project" value="InterPro"/>
</dbReference>
<evidence type="ECO:0000259" key="9">
    <source>
        <dbReference type="PROSITE" id="PS50850"/>
    </source>
</evidence>
<dbReference type="SUPFAM" id="SSF103473">
    <property type="entry name" value="MFS general substrate transporter"/>
    <property type="match status" value="1"/>
</dbReference>
<name>E0I5Q2_9BACL</name>
<dbReference type="STRING" id="717606.PaecuDRAFT_0974"/>
<evidence type="ECO:0000313" key="11">
    <source>
        <dbReference type="Proteomes" id="UP000005387"/>
    </source>
</evidence>
<feature type="transmembrane region" description="Helical" evidence="8">
    <location>
        <begin position="364"/>
        <end position="390"/>
    </location>
</feature>
<dbReference type="InterPro" id="IPR004638">
    <property type="entry name" value="EmrB-like"/>
</dbReference>
<feature type="transmembrane region" description="Helical" evidence="8">
    <location>
        <begin position="145"/>
        <end position="167"/>
    </location>
</feature>
<dbReference type="NCBIfam" id="TIGR00711">
    <property type="entry name" value="efflux_EmrB"/>
    <property type="match status" value="1"/>
</dbReference>
<gene>
    <name evidence="10" type="ORF">PaecuDRAFT_0974</name>
</gene>
<dbReference type="PRINTS" id="PR01036">
    <property type="entry name" value="TCRTETB"/>
</dbReference>
<feature type="domain" description="Major facilitator superfamily (MFS) profile" evidence="9">
    <location>
        <begin position="20"/>
        <end position="460"/>
    </location>
</feature>
<evidence type="ECO:0000313" key="10">
    <source>
        <dbReference type="EMBL" id="EFM12294.1"/>
    </source>
</evidence>
<evidence type="ECO:0000256" key="1">
    <source>
        <dbReference type="ARBA" id="ARBA00004651"/>
    </source>
</evidence>
<dbReference type="PROSITE" id="PS50850">
    <property type="entry name" value="MFS"/>
    <property type="match status" value="1"/>
</dbReference>
<keyword evidence="6 8" id="KW-1133">Transmembrane helix</keyword>
<feature type="transmembrane region" description="Helical" evidence="8">
    <location>
        <begin position="436"/>
        <end position="456"/>
    </location>
</feature>
<feature type="transmembrane region" description="Helical" evidence="8">
    <location>
        <begin position="276"/>
        <end position="299"/>
    </location>
</feature>
<reference evidence="10 11" key="1">
    <citation type="submission" date="2010-07" db="EMBL/GenBank/DDBJ databases">
        <title>The draft genome of Paenibacillus curdlanolyticus YK9.</title>
        <authorList>
            <consortium name="US DOE Joint Genome Institute (JGI-PGF)"/>
            <person name="Lucas S."/>
            <person name="Copeland A."/>
            <person name="Lapidus A."/>
            <person name="Cheng J.-F."/>
            <person name="Bruce D."/>
            <person name="Goodwin L."/>
            <person name="Pitluck S."/>
            <person name="Land M.L."/>
            <person name="Hauser L."/>
            <person name="Chang Y.-J."/>
            <person name="Jeffries C."/>
            <person name="Anderson I.J."/>
            <person name="Johnson E."/>
            <person name="Loganathan U."/>
            <person name="Mulhopadhyay B."/>
            <person name="Kyrpides N."/>
            <person name="Woyke T.J."/>
        </authorList>
    </citation>
    <scope>NUCLEOTIDE SEQUENCE [LARGE SCALE GENOMIC DNA]</scope>
    <source>
        <strain evidence="10 11">YK9</strain>
    </source>
</reference>
<dbReference type="RefSeq" id="WP_006036989.1">
    <property type="nucleotide sequence ID" value="NZ_AEDD01000002.1"/>
</dbReference>
<dbReference type="PANTHER" id="PTHR42718">
    <property type="entry name" value="MAJOR FACILITATOR SUPERFAMILY MULTIDRUG TRANSPORTER MFSC"/>
    <property type="match status" value="1"/>
</dbReference>
<feature type="transmembrane region" description="Helical" evidence="8">
    <location>
        <begin position="238"/>
        <end position="255"/>
    </location>
</feature>
<dbReference type="Gene3D" id="1.20.1720.10">
    <property type="entry name" value="Multidrug resistance protein D"/>
    <property type="match status" value="1"/>
</dbReference>
<feature type="transmembrane region" description="Helical" evidence="8">
    <location>
        <begin position="339"/>
        <end position="358"/>
    </location>
</feature>
<evidence type="ECO:0000256" key="2">
    <source>
        <dbReference type="ARBA" id="ARBA00008537"/>
    </source>
</evidence>
<feature type="transmembrane region" description="Helical" evidence="8">
    <location>
        <begin position="85"/>
        <end position="105"/>
    </location>
</feature>
<feature type="transmembrane region" description="Helical" evidence="8">
    <location>
        <begin position="206"/>
        <end position="226"/>
    </location>
</feature>
<evidence type="ECO:0000256" key="4">
    <source>
        <dbReference type="ARBA" id="ARBA00022475"/>
    </source>
</evidence>
<keyword evidence="7 8" id="KW-0472">Membrane</keyword>
<evidence type="ECO:0000256" key="6">
    <source>
        <dbReference type="ARBA" id="ARBA00022989"/>
    </source>
</evidence>
<dbReference type="PANTHER" id="PTHR42718:SF9">
    <property type="entry name" value="MAJOR FACILITATOR SUPERFAMILY MULTIDRUG TRANSPORTER MFSC"/>
    <property type="match status" value="1"/>
</dbReference>
<feature type="transmembrane region" description="Helical" evidence="8">
    <location>
        <begin position="411"/>
        <end position="430"/>
    </location>
</feature>
<keyword evidence="5 8" id="KW-0812">Transmembrane</keyword>